<comment type="caution">
    <text evidence="1">The sequence shown here is derived from an EMBL/GenBank/DDBJ whole genome shotgun (WGS) entry which is preliminary data.</text>
</comment>
<proteinExistence type="predicted"/>
<dbReference type="EMBL" id="BKCP01009404">
    <property type="protein sequence ID" value="GER50895.1"/>
    <property type="molecule type" value="Genomic_DNA"/>
</dbReference>
<sequence length="282" mass="32171">MVSERDVTFFLEGKKIRVKIAIRVSIVKQMGAIRVSFESNDEKPFMSLRFGLSLVPFSLTLKTVPRISLPYCGYDLISALNAVLHVCVLKWIGSFDSILGSVMSIGQDEAKTTKLEDIGTLHLVYIITQQHKQEIKRNNLKSHYKQTNKNKTKALYTITNSLQTKAYSDLTFRSSSPLLLVIPVINRHLNEPKLLLLHLEKILPFLQNILIFLGLLVTMMQDSPTLFPQHLAQRHVSPLRTIILRAPPHHTIVLRAHHPPHPHRSLRWAPVGPHRVPKLELH</sequence>
<organism evidence="1 2">
    <name type="scientific">Striga asiatica</name>
    <name type="common">Asiatic witchweed</name>
    <name type="synonym">Buchnera asiatica</name>
    <dbReference type="NCBI Taxonomy" id="4170"/>
    <lineage>
        <taxon>Eukaryota</taxon>
        <taxon>Viridiplantae</taxon>
        <taxon>Streptophyta</taxon>
        <taxon>Embryophyta</taxon>
        <taxon>Tracheophyta</taxon>
        <taxon>Spermatophyta</taxon>
        <taxon>Magnoliopsida</taxon>
        <taxon>eudicotyledons</taxon>
        <taxon>Gunneridae</taxon>
        <taxon>Pentapetalae</taxon>
        <taxon>asterids</taxon>
        <taxon>lamiids</taxon>
        <taxon>Lamiales</taxon>
        <taxon>Orobanchaceae</taxon>
        <taxon>Buchnereae</taxon>
        <taxon>Striga</taxon>
    </lineage>
</organism>
<name>A0A5A7QZP6_STRAF</name>
<gene>
    <name evidence="1" type="ORF">STAS_28229</name>
</gene>
<evidence type="ECO:0000313" key="2">
    <source>
        <dbReference type="Proteomes" id="UP000325081"/>
    </source>
</evidence>
<evidence type="ECO:0000313" key="1">
    <source>
        <dbReference type="EMBL" id="GER50895.1"/>
    </source>
</evidence>
<dbReference type="Proteomes" id="UP000325081">
    <property type="component" value="Unassembled WGS sequence"/>
</dbReference>
<keyword evidence="2" id="KW-1185">Reference proteome</keyword>
<accession>A0A5A7QZP6</accession>
<dbReference type="AlphaFoldDB" id="A0A5A7QZP6"/>
<protein>
    <submittedName>
        <fullName evidence="1">RNA-binding (RRM/RBD/RNP motifs) family protein</fullName>
    </submittedName>
</protein>
<reference evidence="2" key="1">
    <citation type="journal article" date="2019" name="Curr. Biol.">
        <title>Genome Sequence of Striga asiatica Provides Insight into the Evolution of Plant Parasitism.</title>
        <authorList>
            <person name="Yoshida S."/>
            <person name="Kim S."/>
            <person name="Wafula E.K."/>
            <person name="Tanskanen J."/>
            <person name="Kim Y.M."/>
            <person name="Honaas L."/>
            <person name="Yang Z."/>
            <person name="Spallek T."/>
            <person name="Conn C.E."/>
            <person name="Ichihashi Y."/>
            <person name="Cheong K."/>
            <person name="Cui S."/>
            <person name="Der J.P."/>
            <person name="Gundlach H."/>
            <person name="Jiao Y."/>
            <person name="Hori C."/>
            <person name="Ishida J.K."/>
            <person name="Kasahara H."/>
            <person name="Kiba T."/>
            <person name="Kim M.S."/>
            <person name="Koo N."/>
            <person name="Laohavisit A."/>
            <person name="Lee Y.H."/>
            <person name="Lumba S."/>
            <person name="McCourt P."/>
            <person name="Mortimer J.C."/>
            <person name="Mutuku J.M."/>
            <person name="Nomura T."/>
            <person name="Sasaki-Sekimoto Y."/>
            <person name="Seto Y."/>
            <person name="Wang Y."/>
            <person name="Wakatake T."/>
            <person name="Sakakibara H."/>
            <person name="Demura T."/>
            <person name="Yamaguchi S."/>
            <person name="Yoneyama K."/>
            <person name="Manabe R.I."/>
            <person name="Nelson D.C."/>
            <person name="Schulman A.H."/>
            <person name="Timko M.P."/>
            <person name="dePamphilis C.W."/>
            <person name="Choi D."/>
            <person name="Shirasu K."/>
        </authorList>
    </citation>
    <scope>NUCLEOTIDE SEQUENCE [LARGE SCALE GENOMIC DNA]</scope>
    <source>
        <strain evidence="2">cv. UVA1</strain>
    </source>
</reference>